<comment type="caution">
    <text evidence="3">The sequence shown here is derived from an EMBL/GenBank/DDBJ whole genome shotgun (WGS) entry which is preliminary data.</text>
</comment>
<evidence type="ECO:0000256" key="1">
    <source>
        <dbReference type="ARBA" id="ARBA00007121"/>
    </source>
</evidence>
<dbReference type="Proteomes" id="UP000606193">
    <property type="component" value="Unassembled WGS sequence"/>
</dbReference>
<dbReference type="InterPro" id="IPR008254">
    <property type="entry name" value="Flavodoxin/NO_synth"/>
</dbReference>
<dbReference type="CDD" id="cd07709">
    <property type="entry name" value="flavodiiron_proteins_MBL-fold"/>
    <property type="match status" value="1"/>
</dbReference>
<dbReference type="SMART" id="SM00849">
    <property type="entry name" value="Lactamase_B"/>
    <property type="match status" value="1"/>
</dbReference>
<dbReference type="PIRSF" id="PIRSF005243">
    <property type="entry name" value="ROO"/>
    <property type="match status" value="1"/>
</dbReference>
<feature type="domain" description="Flavodoxin-like" evidence="2">
    <location>
        <begin position="248"/>
        <end position="388"/>
    </location>
</feature>
<dbReference type="SUPFAM" id="SSF52218">
    <property type="entry name" value="Flavoproteins"/>
    <property type="match status" value="1"/>
</dbReference>
<evidence type="ECO:0000313" key="3">
    <source>
        <dbReference type="EMBL" id="MBC8563209.1"/>
    </source>
</evidence>
<dbReference type="InterPro" id="IPR029039">
    <property type="entry name" value="Flavoprotein-like_sf"/>
</dbReference>
<dbReference type="PROSITE" id="PS50902">
    <property type="entry name" value="FLAVODOXIN_LIKE"/>
    <property type="match status" value="1"/>
</dbReference>
<proteinExistence type="inferred from homology"/>
<name>A0ABR7N3L4_9FIRM</name>
<dbReference type="Gene3D" id="3.40.50.360">
    <property type="match status" value="1"/>
</dbReference>
<dbReference type="Pfam" id="PF12724">
    <property type="entry name" value="Flavodoxin_5"/>
    <property type="match status" value="1"/>
</dbReference>
<dbReference type="InterPro" id="IPR001279">
    <property type="entry name" value="Metallo-B-lactamas"/>
</dbReference>
<dbReference type="Gene3D" id="3.60.15.10">
    <property type="entry name" value="Ribonuclease Z/Hydroxyacylglutathione hydrolase-like"/>
    <property type="match status" value="1"/>
</dbReference>
<comment type="similarity">
    <text evidence="1">In the N-terminal section; belongs to the zinc metallo-hydrolase group 3 family.</text>
</comment>
<protein>
    <submittedName>
        <fullName evidence="3">FprA family A-type flavoprotein</fullName>
    </submittedName>
</protein>
<reference evidence="3 4" key="1">
    <citation type="submission" date="2020-08" db="EMBL/GenBank/DDBJ databases">
        <title>Genome public.</title>
        <authorList>
            <person name="Liu C."/>
            <person name="Sun Q."/>
        </authorList>
    </citation>
    <scope>NUCLEOTIDE SEQUENCE [LARGE SCALE GENOMIC DNA]</scope>
    <source>
        <strain evidence="3 4">NSJ-37</strain>
    </source>
</reference>
<dbReference type="Pfam" id="PF19583">
    <property type="entry name" value="ODP"/>
    <property type="match status" value="1"/>
</dbReference>
<keyword evidence="4" id="KW-1185">Reference proteome</keyword>
<accession>A0ABR7N3L4</accession>
<dbReference type="InterPro" id="IPR026816">
    <property type="entry name" value="Flavodoxin_dom"/>
</dbReference>
<dbReference type="InterPro" id="IPR036866">
    <property type="entry name" value="RibonucZ/Hydroxyglut_hydro"/>
</dbReference>
<dbReference type="PANTHER" id="PTHR43717:SF1">
    <property type="entry name" value="ANAEROBIC NITRIC OXIDE REDUCTASE FLAVORUBREDOXIN"/>
    <property type="match status" value="1"/>
</dbReference>
<evidence type="ECO:0000313" key="4">
    <source>
        <dbReference type="Proteomes" id="UP000606193"/>
    </source>
</evidence>
<dbReference type="SUPFAM" id="SSF56281">
    <property type="entry name" value="Metallo-hydrolase/oxidoreductase"/>
    <property type="match status" value="1"/>
</dbReference>
<gene>
    <name evidence="3" type="ORF">H8704_11310</name>
</gene>
<dbReference type="EMBL" id="JACRSX010000017">
    <property type="protein sequence ID" value="MBC8563209.1"/>
    <property type="molecule type" value="Genomic_DNA"/>
</dbReference>
<organism evidence="3 4">
    <name type="scientific">Jutongia huaianensis</name>
    <dbReference type="NCBI Taxonomy" id="2763668"/>
    <lineage>
        <taxon>Bacteria</taxon>
        <taxon>Bacillati</taxon>
        <taxon>Bacillota</taxon>
        <taxon>Clostridia</taxon>
        <taxon>Lachnospirales</taxon>
        <taxon>Lachnospiraceae</taxon>
        <taxon>Jutongia</taxon>
    </lineage>
</organism>
<dbReference type="RefSeq" id="WP_022465057.1">
    <property type="nucleotide sequence ID" value="NZ_JACRSX010000017.1"/>
</dbReference>
<sequence>MSVVISDSVKYIGVDDTTIDLFESQYVVPEGVSYNSYVILDEKVAVMDTVDPRGMEQWEKNLLDTLNGRKVDYLVVQHLEPDHSGSIARLVELFPDVTLVGNAKTFAMLPQFFNIPLEGHTLTVKEGDTLSLGEHTLTFVMAPMVHWPEVMVTYESKEKILFSADGFGKFGALSKTEGEDDWACEARRYYFNIVGKYGAPVQTLLKKAAGLDIATICPLHGPVLKDNLGYYLDLYNTWSSYQPEDKGILVAYASIHGNTAKAAEKLAEMLREKGAEKVVVSDLAREDMAEVIEDAFRYDRMILAAASYDAGVFPCMQDFLHHLQSKAYQNRKVGIMENGSWAPTAARTMKSILETMKNIEIVEPVVTIRSVMKDSDLPEMEKLADAMTAK</sequence>
<evidence type="ECO:0000259" key="2">
    <source>
        <dbReference type="PROSITE" id="PS50902"/>
    </source>
</evidence>
<dbReference type="PANTHER" id="PTHR43717">
    <property type="entry name" value="ANAEROBIC NITRIC OXIDE REDUCTASE FLAVORUBREDOXIN"/>
    <property type="match status" value="1"/>
</dbReference>
<dbReference type="InterPro" id="IPR016440">
    <property type="entry name" value="Rubredoxin-O_OxRdtase"/>
</dbReference>
<dbReference type="InterPro" id="IPR045761">
    <property type="entry name" value="ODP_dom"/>
</dbReference>